<dbReference type="STRING" id="195913.SAMN04488004_111109"/>
<dbReference type="Proteomes" id="UP000199550">
    <property type="component" value="Unassembled WGS sequence"/>
</dbReference>
<dbReference type="GeneID" id="97889819"/>
<dbReference type="Pfam" id="PF11964">
    <property type="entry name" value="SpoIIAA-like"/>
    <property type="match status" value="1"/>
</dbReference>
<dbReference type="RefSeq" id="WP_090189607.1">
    <property type="nucleotide sequence ID" value="NZ_CP072991.1"/>
</dbReference>
<dbReference type="InterPro" id="IPR036513">
    <property type="entry name" value="STAS_dom_sf"/>
</dbReference>
<dbReference type="EMBL" id="FOTF01000011">
    <property type="protein sequence ID" value="SFL25101.1"/>
    <property type="molecule type" value="Genomic_DNA"/>
</dbReference>
<dbReference type="InterPro" id="IPR038396">
    <property type="entry name" value="SpoIIAA-like_sf"/>
</dbReference>
<name>A0A1I4G7K4_9RHOB</name>
<sequence>MMTVTKPSPNRVDIVLSGLLDTAEMGEALDDLIAQSADVTHGQMLYTVQDFEMPTLGAITAEIARMPNLLSLLTRFDKCAVLTDSPWLRTAAEFEGAMIPMISIKGFALADTARAEAWLADKPDDENEEPFDNFPV</sequence>
<reference evidence="2" key="1">
    <citation type="submission" date="2016-10" db="EMBL/GenBank/DDBJ databases">
        <authorList>
            <person name="Varghese N."/>
            <person name="Submissions S."/>
        </authorList>
    </citation>
    <scope>NUCLEOTIDE SEQUENCE [LARGE SCALE GENOMIC DNA]</scope>
    <source>
        <strain evidence="2">DSM 16199</strain>
    </source>
</reference>
<dbReference type="Gene3D" id="3.40.50.10600">
    <property type="entry name" value="SpoIIaa-like domains"/>
    <property type="match status" value="1"/>
</dbReference>
<gene>
    <name evidence="1" type="ORF">SAMN04488004_111109</name>
</gene>
<evidence type="ECO:0000313" key="1">
    <source>
        <dbReference type="EMBL" id="SFL25101.1"/>
    </source>
</evidence>
<evidence type="ECO:0000313" key="2">
    <source>
        <dbReference type="Proteomes" id="UP000199550"/>
    </source>
</evidence>
<organism evidence="1 2">
    <name type="scientific">Loktanella salsilacus</name>
    <dbReference type="NCBI Taxonomy" id="195913"/>
    <lineage>
        <taxon>Bacteria</taxon>
        <taxon>Pseudomonadati</taxon>
        <taxon>Pseudomonadota</taxon>
        <taxon>Alphaproteobacteria</taxon>
        <taxon>Rhodobacterales</taxon>
        <taxon>Roseobacteraceae</taxon>
        <taxon>Loktanella</taxon>
    </lineage>
</organism>
<dbReference type="SUPFAM" id="SSF52091">
    <property type="entry name" value="SpoIIaa-like"/>
    <property type="match status" value="1"/>
</dbReference>
<protein>
    <submittedName>
        <fullName evidence="1">SpoIIAA-like</fullName>
    </submittedName>
</protein>
<keyword evidence="2" id="KW-1185">Reference proteome</keyword>
<dbReference type="InterPro" id="IPR021866">
    <property type="entry name" value="SpoIIAA-like"/>
</dbReference>
<accession>A0A1I4G7K4</accession>
<dbReference type="OrthoDB" id="7619266at2"/>
<proteinExistence type="predicted"/>
<dbReference type="AlphaFoldDB" id="A0A1I4G7K4"/>